<dbReference type="EMBL" id="BRYB01002166">
    <property type="protein sequence ID" value="GMI40580.1"/>
    <property type="molecule type" value="Genomic_DNA"/>
</dbReference>
<dbReference type="Pfam" id="PF03133">
    <property type="entry name" value="TTL"/>
    <property type="match status" value="2"/>
</dbReference>
<dbReference type="InterPro" id="IPR027746">
    <property type="entry name" value="TTL"/>
</dbReference>
<dbReference type="Gene3D" id="3.30.470.20">
    <property type="entry name" value="ATP-grasp fold, B domain"/>
    <property type="match status" value="2"/>
</dbReference>
<sequence>LLSFFSPPPPPSSKFVVKYSDSSNAYGLRFVDCATPASLEAGLDAVAADMERDSSPRVIQAYVPPLLIPADPESPSPTLHKFHLRLLVLVRGDMDVYMYDEVRVLIAPAPFSAPLHVGGAAVGLEDSRASEGEETASTKPEGVYVFRNLGKDKKKFLSLPNTFELFGLDFLVDSSKQVVLLEANPEPSMRMFNKKRSDVEGSDPEALLKRGPGDGFVKAYSLDTDKALAKMKEMIKRGREEDAEREELEAEAEEAASAIGQGEELD</sequence>
<feature type="compositionally biased region" description="Acidic residues" evidence="1">
    <location>
        <begin position="243"/>
        <end position="254"/>
    </location>
</feature>
<dbReference type="InterPro" id="IPR004344">
    <property type="entry name" value="TTL/TTLL_fam"/>
</dbReference>
<dbReference type="PANTHER" id="PTHR47551">
    <property type="entry name" value="TUBULIN--TYROSINE LIGASE PBY1-RELATED"/>
    <property type="match status" value="1"/>
</dbReference>
<comment type="caution">
    <text evidence="2">The sequence shown here is derived from an EMBL/GenBank/DDBJ whole genome shotgun (WGS) entry which is preliminary data.</text>
</comment>
<protein>
    <submittedName>
        <fullName evidence="2">Uncharacterized protein</fullName>
    </submittedName>
</protein>
<organism evidence="2 3">
    <name type="scientific">Tetraparma gracilis</name>
    <dbReference type="NCBI Taxonomy" id="2962635"/>
    <lineage>
        <taxon>Eukaryota</taxon>
        <taxon>Sar</taxon>
        <taxon>Stramenopiles</taxon>
        <taxon>Ochrophyta</taxon>
        <taxon>Bolidophyceae</taxon>
        <taxon>Parmales</taxon>
        <taxon>Triparmaceae</taxon>
        <taxon>Tetraparma</taxon>
    </lineage>
</organism>
<name>A0ABQ6N5P4_9STRA</name>
<keyword evidence="3" id="KW-1185">Reference proteome</keyword>
<dbReference type="Proteomes" id="UP001165060">
    <property type="component" value="Unassembled WGS sequence"/>
</dbReference>
<evidence type="ECO:0000313" key="2">
    <source>
        <dbReference type="EMBL" id="GMI40580.1"/>
    </source>
</evidence>
<accession>A0ABQ6N5P4</accession>
<feature type="non-terminal residue" evidence="2">
    <location>
        <position position="1"/>
    </location>
</feature>
<feature type="region of interest" description="Disordered" evidence="1">
    <location>
        <begin position="237"/>
        <end position="266"/>
    </location>
</feature>
<dbReference type="SUPFAM" id="SSF56059">
    <property type="entry name" value="Glutathione synthetase ATP-binding domain-like"/>
    <property type="match status" value="1"/>
</dbReference>
<gene>
    <name evidence="2" type="ORF">TeGR_g992</name>
</gene>
<proteinExistence type="predicted"/>
<evidence type="ECO:0000313" key="3">
    <source>
        <dbReference type="Proteomes" id="UP001165060"/>
    </source>
</evidence>
<reference evidence="2 3" key="1">
    <citation type="journal article" date="2023" name="Commun. Biol.">
        <title>Genome analysis of Parmales, the sister group of diatoms, reveals the evolutionary specialization of diatoms from phago-mixotrophs to photoautotrophs.</title>
        <authorList>
            <person name="Ban H."/>
            <person name="Sato S."/>
            <person name="Yoshikawa S."/>
            <person name="Yamada K."/>
            <person name="Nakamura Y."/>
            <person name="Ichinomiya M."/>
            <person name="Sato N."/>
            <person name="Blanc-Mathieu R."/>
            <person name="Endo H."/>
            <person name="Kuwata A."/>
            <person name="Ogata H."/>
        </authorList>
    </citation>
    <scope>NUCLEOTIDE SEQUENCE [LARGE SCALE GENOMIC DNA]</scope>
</reference>
<evidence type="ECO:0000256" key="1">
    <source>
        <dbReference type="SAM" id="MobiDB-lite"/>
    </source>
</evidence>
<dbReference type="PANTHER" id="PTHR47551:SF1">
    <property type="entry name" value="TUBULIN--TYROSINE LIGASE PBY1-RELATED"/>
    <property type="match status" value="1"/>
</dbReference>
<feature type="compositionally biased region" description="Low complexity" evidence="1">
    <location>
        <begin position="255"/>
        <end position="266"/>
    </location>
</feature>